<reference evidence="3 4" key="1">
    <citation type="submission" date="2024-09" db="EMBL/GenBank/DDBJ databases">
        <title>Chromosome-scale assembly of Riccia sorocarpa.</title>
        <authorList>
            <person name="Paukszto L."/>
        </authorList>
    </citation>
    <scope>NUCLEOTIDE SEQUENCE [LARGE SCALE GENOMIC DNA]</scope>
    <source>
        <strain evidence="3">LP-2024</strain>
        <tissue evidence="3">Aerial parts of the thallus</tissue>
    </source>
</reference>
<dbReference type="Proteomes" id="UP001633002">
    <property type="component" value="Unassembled WGS sequence"/>
</dbReference>
<evidence type="ECO:0000313" key="4">
    <source>
        <dbReference type="Proteomes" id="UP001633002"/>
    </source>
</evidence>
<evidence type="ECO:0008006" key="5">
    <source>
        <dbReference type="Google" id="ProtNLM"/>
    </source>
</evidence>
<feature type="coiled-coil region" evidence="1">
    <location>
        <begin position="215"/>
        <end position="260"/>
    </location>
</feature>
<evidence type="ECO:0000256" key="1">
    <source>
        <dbReference type="SAM" id="Coils"/>
    </source>
</evidence>
<proteinExistence type="predicted"/>
<accession>A0ABD3H3Z3</accession>
<sequence length="391" mass="44625">MKRFSNIVKPLHMDPHIYSMTVIAKLFWCNSRGQWYLTPMIYAHLWELHGNPYHWTKVLLHGLKTEILSVQKESRNLDNRRSIHVGWTPILVYLLYTFREHLFLNSPLASNDTWVQRRMSSKSGDATLSNLSAKYKEPIADIYRIRELCKLEDLDDVPEADIVTEASTQGKKAAATPTPKSKSPQMSERKCMHAVKENIARVLAASKNMMLSVKIGALQATNETLTKKIKDLQENSTSKVEELKADNDRLTVKVQALNSAKESHGVKIQELQKHIDVINNNLNIFVKTLKKRESTLKATLAAQSLSKVELEELHRLWVSASALERSNVEMENELFVLKSEKSTAIEQLATITASLNAVKHAFDKEVQAHTEAQLRIEYLQDELNTLQFKLE</sequence>
<evidence type="ECO:0000256" key="2">
    <source>
        <dbReference type="SAM" id="MobiDB-lite"/>
    </source>
</evidence>
<evidence type="ECO:0000313" key="3">
    <source>
        <dbReference type="EMBL" id="KAL3684139.1"/>
    </source>
</evidence>
<gene>
    <name evidence="3" type="ORF">R1sor_002161</name>
</gene>
<organism evidence="3 4">
    <name type="scientific">Riccia sorocarpa</name>
    <dbReference type="NCBI Taxonomy" id="122646"/>
    <lineage>
        <taxon>Eukaryota</taxon>
        <taxon>Viridiplantae</taxon>
        <taxon>Streptophyta</taxon>
        <taxon>Embryophyta</taxon>
        <taxon>Marchantiophyta</taxon>
        <taxon>Marchantiopsida</taxon>
        <taxon>Marchantiidae</taxon>
        <taxon>Marchantiales</taxon>
        <taxon>Ricciaceae</taxon>
        <taxon>Riccia</taxon>
    </lineage>
</organism>
<comment type="caution">
    <text evidence="3">The sequence shown here is derived from an EMBL/GenBank/DDBJ whole genome shotgun (WGS) entry which is preliminary data.</text>
</comment>
<dbReference type="AlphaFoldDB" id="A0ABD3H3Z3"/>
<protein>
    <recommendedName>
        <fullName evidence="5">Aminotransferase-like plant mobile domain-containing protein</fullName>
    </recommendedName>
</protein>
<name>A0ABD3H3Z3_9MARC</name>
<keyword evidence="4" id="KW-1185">Reference proteome</keyword>
<dbReference type="EMBL" id="JBJQOH010000006">
    <property type="protein sequence ID" value="KAL3684139.1"/>
    <property type="molecule type" value="Genomic_DNA"/>
</dbReference>
<feature type="region of interest" description="Disordered" evidence="2">
    <location>
        <begin position="165"/>
        <end position="188"/>
    </location>
</feature>
<keyword evidence="1" id="KW-0175">Coiled coil</keyword>
<feature type="compositionally biased region" description="Low complexity" evidence="2">
    <location>
        <begin position="171"/>
        <end position="184"/>
    </location>
</feature>